<dbReference type="KEGG" id="mgg:MPLG2_0494"/>
<sequence length="24" mass="2602">MLRCFGIVSSRAPLAQLAEQLALN</sequence>
<reference evidence="1 2" key="1">
    <citation type="submission" date="2018-02" db="EMBL/GenBank/DDBJ databases">
        <authorList>
            <person name="Cohen D.B."/>
            <person name="Kent A.D."/>
        </authorList>
    </citation>
    <scope>NUCLEOTIDE SEQUENCE [LARGE SCALE GENOMIC DNA]</scope>
    <source>
        <strain evidence="1">1</strain>
    </source>
</reference>
<protein>
    <submittedName>
        <fullName evidence="1">Uncharacterized protein</fullName>
    </submittedName>
</protein>
<gene>
    <name evidence="1" type="ORF">MPLG2_0494</name>
</gene>
<dbReference type="AlphaFoldDB" id="A0A2N9JD91"/>
<proteinExistence type="predicted"/>
<evidence type="ECO:0000313" key="2">
    <source>
        <dbReference type="Proteomes" id="UP000238164"/>
    </source>
</evidence>
<dbReference type="Proteomes" id="UP000238164">
    <property type="component" value="Chromosome 1"/>
</dbReference>
<evidence type="ECO:0000313" key="1">
    <source>
        <dbReference type="EMBL" id="SPD85530.1"/>
    </source>
</evidence>
<accession>A0A2N9JD91</accession>
<keyword evidence="2" id="KW-1185">Reference proteome</keyword>
<dbReference type="EMBL" id="LT985188">
    <property type="protein sequence ID" value="SPD85530.1"/>
    <property type="molecule type" value="Genomic_DNA"/>
</dbReference>
<name>A0A2N9JD91_9ACTN</name>
<organism evidence="1 2">
    <name type="scientific">Micropruina glycogenica</name>
    <dbReference type="NCBI Taxonomy" id="75385"/>
    <lineage>
        <taxon>Bacteria</taxon>
        <taxon>Bacillati</taxon>
        <taxon>Actinomycetota</taxon>
        <taxon>Actinomycetes</taxon>
        <taxon>Propionibacteriales</taxon>
        <taxon>Nocardioidaceae</taxon>
        <taxon>Micropruina</taxon>
    </lineage>
</organism>